<dbReference type="EMBL" id="JBFMKM010000014">
    <property type="protein sequence ID" value="KAL1297658.1"/>
    <property type="molecule type" value="Genomic_DNA"/>
</dbReference>
<evidence type="ECO:0000313" key="2">
    <source>
        <dbReference type="EMBL" id="KAL1297658.1"/>
    </source>
</evidence>
<keyword evidence="3" id="KW-1185">Reference proteome</keyword>
<dbReference type="RefSeq" id="XP_069197340.1">
    <property type="nucleotide sequence ID" value="XM_069346129.1"/>
</dbReference>
<name>A0ABR3P4F1_9PEZI</name>
<accession>A0ABR3P4F1</accession>
<proteinExistence type="predicted"/>
<protein>
    <submittedName>
        <fullName evidence="2">Uncharacterized protein</fullName>
    </submittedName>
</protein>
<evidence type="ECO:0000313" key="3">
    <source>
        <dbReference type="Proteomes" id="UP001562354"/>
    </source>
</evidence>
<dbReference type="Proteomes" id="UP001562354">
    <property type="component" value="Unassembled WGS sequence"/>
</dbReference>
<dbReference type="GeneID" id="95979912"/>
<comment type="caution">
    <text evidence="2">The sequence shown here is derived from an EMBL/GenBank/DDBJ whole genome shotgun (WGS) entry which is preliminary data.</text>
</comment>
<reference evidence="2 3" key="1">
    <citation type="submission" date="2024-07" db="EMBL/GenBank/DDBJ databases">
        <title>Draft sequence of the Neodothiora populina.</title>
        <authorList>
            <person name="Drown D.D."/>
            <person name="Schuette U.S."/>
            <person name="Buechlein A.B."/>
            <person name="Rusch D.R."/>
            <person name="Winton L.W."/>
            <person name="Adams G.A."/>
        </authorList>
    </citation>
    <scope>NUCLEOTIDE SEQUENCE [LARGE SCALE GENOMIC DNA]</scope>
    <source>
        <strain evidence="2 3">CPC 39397</strain>
    </source>
</reference>
<gene>
    <name evidence="2" type="ORF">AAFC00_006213</name>
</gene>
<feature type="region of interest" description="Disordered" evidence="1">
    <location>
        <begin position="201"/>
        <end position="227"/>
    </location>
</feature>
<evidence type="ECO:0000256" key="1">
    <source>
        <dbReference type="SAM" id="MobiDB-lite"/>
    </source>
</evidence>
<sequence>MIILPPPWEGLHPAFPKRPDPFNTNSLTNAPIIGGTVGLAWATGASIFRRNPASGLKAAAWATVLSAALGLAAEQLAGRIYARPYLESKGITVPKQKLVTRLLHADEDTFVVAGGIAGVLLARSIAKPWSVTGWKRAVGAFSFGAFAGDWANYAVHWRQVIPCAEVYQRQKQLKALYQEELKQFRSAQVMGRYGISIQGGSSADLSVSENPSTTSDEASGKTVGSTSMQQLLRDLQKTTEENVEKLAGLASQQKLDEEDPQPHYSEMRDGERVFRPDTNYQWTGTPEDLDAHIQVLRRRRESLKSEAELIWHKMAVKEAEYHAKDDKKEADRIRLEVMNHLHINAYLEISQLDWMIADSQKTQLQLKTLKDSDNKSAWIPAPPADSSKIVPKHTLQLLDELERDQVASMEDLEMIREHTYAALNDPLLEALDKNTGQKVADPWAAARKDLEEVEKTMKELVVMMESIQRLRKELRGDV</sequence>
<organism evidence="2 3">
    <name type="scientific">Neodothiora populina</name>
    <dbReference type="NCBI Taxonomy" id="2781224"/>
    <lineage>
        <taxon>Eukaryota</taxon>
        <taxon>Fungi</taxon>
        <taxon>Dikarya</taxon>
        <taxon>Ascomycota</taxon>
        <taxon>Pezizomycotina</taxon>
        <taxon>Dothideomycetes</taxon>
        <taxon>Dothideomycetidae</taxon>
        <taxon>Dothideales</taxon>
        <taxon>Dothioraceae</taxon>
        <taxon>Neodothiora</taxon>
    </lineage>
</organism>